<dbReference type="Pfam" id="PF13559">
    <property type="entry name" value="DUF4129"/>
    <property type="match status" value="1"/>
</dbReference>
<feature type="transmembrane region" description="Helical" evidence="1">
    <location>
        <begin position="128"/>
        <end position="144"/>
    </location>
</feature>
<sequence length="709" mass="79439">MNLTLHRFGRWLPELGQTPQRSMDGRTLYALAVLLVLVQLPHLLHLPVWVSLYGIALVALRLTLLRSPDKRWLKILCSPVSVTLLAAVSTLLIKLDYGYFIGRDPCVAFLFILVAAKFAEVRRPGDATLLLCLAAFLLLTQYFYSQTILAALVTLPAVLALAHCLAILRDPANPAPAAEQWKLVSTLLLQGIPLAAVLFLIFPRLPGPLWSLPEDSMARTGLSDSMSPGDIGQLSQSDAVAFRVEFDDHIPIPSERYWRGPVLNEFDGREWTAGPLRSEASPLYQGEAEHVVNYIVTLQPHRQRWMFALDAAISLPLPAHADSASAALSAAALEPGNVNPTGNVQSSSRPLGRLMSDGQMIANSPVNQVLRYRQSSVLLDTIPAARQPTDNTLFLPGTNSRTIAFANQLRQSVDSHLDYANAVLQHFNRQAYFYTLQPQLLGDAPVDEFLFDTRAGFCEHYAAAFVVLMRGAGIPARVVTGYLGGEMNEDYMIVRQSDAHAWAEAFIDGAWRRYDPTGAVAPSRVEQGLAAALPNESSVPRLARLSGGWLRSTQLRWDALNHHWQRLVVDYGQDSQEKLWDRLGLPRPDLLKVTLIVLFLAALWCAAVLGLPRFNRSRLPPTEQLWRRLCHSLNKRNLHRAPAETPSEYLQRARLLWPTQAARLTDLQEQFEQLRFQSLPDQEHRVRQRIVRKELWQLEWALLLRRGTS</sequence>
<organism evidence="3 4">
    <name type="scientific">Granulosicoccus antarcticus IMCC3135</name>
    <dbReference type="NCBI Taxonomy" id="1192854"/>
    <lineage>
        <taxon>Bacteria</taxon>
        <taxon>Pseudomonadati</taxon>
        <taxon>Pseudomonadota</taxon>
        <taxon>Gammaproteobacteria</taxon>
        <taxon>Chromatiales</taxon>
        <taxon>Granulosicoccaceae</taxon>
        <taxon>Granulosicoccus</taxon>
    </lineage>
</organism>
<name>A0A2Z2P1S9_9GAMM</name>
<keyword evidence="1" id="KW-0812">Transmembrane</keyword>
<keyword evidence="3" id="KW-0808">Transferase</keyword>
<evidence type="ECO:0000259" key="2">
    <source>
        <dbReference type="SMART" id="SM00460"/>
    </source>
</evidence>
<gene>
    <name evidence="3" type="primary">tgpA_2</name>
    <name evidence="3" type="ORF">IMCC3135_32330</name>
</gene>
<keyword evidence="4" id="KW-1185">Reference proteome</keyword>
<keyword evidence="1" id="KW-0472">Membrane</keyword>
<keyword evidence="3" id="KW-0012">Acyltransferase</keyword>
<dbReference type="InterPro" id="IPR025403">
    <property type="entry name" value="TgpA-like_C"/>
</dbReference>
<dbReference type="InterPro" id="IPR002931">
    <property type="entry name" value="Transglutaminase-like"/>
</dbReference>
<proteinExistence type="predicted"/>
<reference evidence="3 4" key="1">
    <citation type="submission" date="2016-12" db="EMBL/GenBank/DDBJ databases">
        <authorList>
            <person name="Song W.-J."/>
            <person name="Kurnit D.M."/>
        </authorList>
    </citation>
    <scope>NUCLEOTIDE SEQUENCE [LARGE SCALE GENOMIC DNA]</scope>
    <source>
        <strain evidence="3 4">IMCC3135</strain>
    </source>
</reference>
<dbReference type="Gene3D" id="3.10.620.30">
    <property type="match status" value="1"/>
</dbReference>
<accession>A0A2Z2P1S9</accession>
<feature type="transmembrane region" description="Helical" evidence="1">
    <location>
        <begin position="180"/>
        <end position="202"/>
    </location>
</feature>
<dbReference type="AlphaFoldDB" id="A0A2Z2P1S9"/>
<dbReference type="EMBL" id="CP018632">
    <property type="protein sequence ID" value="ASJ76511.1"/>
    <property type="molecule type" value="Genomic_DNA"/>
</dbReference>
<dbReference type="InterPro" id="IPR021878">
    <property type="entry name" value="TgpA_N"/>
</dbReference>
<dbReference type="GO" id="GO:0003810">
    <property type="term" value="F:protein-glutamine gamma-glutamyltransferase activity"/>
    <property type="evidence" value="ECO:0007669"/>
    <property type="project" value="UniProtKB-EC"/>
</dbReference>
<dbReference type="Pfam" id="PF01841">
    <property type="entry name" value="Transglut_core"/>
    <property type="match status" value="1"/>
</dbReference>
<dbReference type="SUPFAM" id="SSF54001">
    <property type="entry name" value="Cysteine proteinases"/>
    <property type="match status" value="1"/>
</dbReference>
<dbReference type="SMART" id="SM00460">
    <property type="entry name" value="TGc"/>
    <property type="match status" value="1"/>
</dbReference>
<dbReference type="RefSeq" id="WP_088921278.1">
    <property type="nucleotide sequence ID" value="NZ_CP018632.1"/>
</dbReference>
<keyword evidence="1" id="KW-1133">Transmembrane helix</keyword>
<dbReference type="PANTHER" id="PTHR42736:SF1">
    <property type="entry name" value="PROTEIN-GLUTAMINE GAMMA-GLUTAMYLTRANSFERASE"/>
    <property type="match status" value="1"/>
</dbReference>
<feature type="transmembrane region" description="Helical" evidence="1">
    <location>
        <begin position="28"/>
        <end position="60"/>
    </location>
</feature>
<dbReference type="EC" id="2.3.2.13" evidence="3"/>
<protein>
    <submittedName>
        <fullName evidence="3">Protein-glutamine gamma-glutamyltransferase</fullName>
        <ecNumber evidence="3">2.3.2.13</ecNumber>
    </submittedName>
</protein>
<evidence type="ECO:0000313" key="4">
    <source>
        <dbReference type="Proteomes" id="UP000250079"/>
    </source>
</evidence>
<dbReference type="Pfam" id="PF11992">
    <property type="entry name" value="TgpA_N"/>
    <property type="match status" value="1"/>
</dbReference>
<dbReference type="InterPro" id="IPR052901">
    <property type="entry name" value="Bact_TGase-like"/>
</dbReference>
<feature type="domain" description="Transglutaminase-like" evidence="2">
    <location>
        <begin position="450"/>
        <end position="518"/>
    </location>
</feature>
<feature type="transmembrane region" description="Helical" evidence="1">
    <location>
        <begin position="72"/>
        <end position="93"/>
    </location>
</feature>
<dbReference type="InterPro" id="IPR038765">
    <property type="entry name" value="Papain-like_cys_pep_sf"/>
</dbReference>
<feature type="transmembrane region" description="Helical" evidence="1">
    <location>
        <begin position="99"/>
        <end position="116"/>
    </location>
</feature>
<dbReference type="OrthoDB" id="9804872at2"/>
<dbReference type="Proteomes" id="UP000250079">
    <property type="component" value="Chromosome"/>
</dbReference>
<feature type="transmembrane region" description="Helical" evidence="1">
    <location>
        <begin position="590"/>
        <end position="611"/>
    </location>
</feature>
<evidence type="ECO:0000313" key="3">
    <source>
        <dbReference type="EMBL" id="ASJ76511.1"/>
    </source>
</evidence>
<evidence type="ECO:0000256" key="1">
    <source>
        <dbReference type="SAM" id="Phobius"/>
    </source>
</evidence>
<dbReference type="PANTHER" id="PTHR42736">
    <property type="entry name" value="PROTEIN-GLUTAMINE GAMMA-GLUTAMYLTRANSFERASE"/>
    <property type="match status" value="1"/>
</dbReference>
<dbReference type="KEGG" id="gai:IMCC3135_32330"/>
<feature type="transmembrane region" description="Helical" evidence="1">
    <location>
        <begin position="150"/>
        <end position="168"/>
    </location>
</feature>